<name>A0ABT6XFB3_9GAMM</name>
<comment type="subcellular location">
    <subcellularLocation>
        <location evidence="1">Membrane</location>
        <topology evidence="1">Multi-pass membrane protein</topology>
    </subcellularLocation>
</comment>
<evidence type="ECO:0000256" key="5">
    <source>
        <dbReference type="SAM" id="Phobius"/>
    </source>
</evidence>
<proteinExistence type="predicted"/>
<sequence length="433" mass="45944">MTDLRSQLGRIVRKLPRGRLAQGTVLALGWQVCRMAALAVWVVIAARTFGVDGYGVFAGIAGLATAAAGFSGLGTGYLLCRHVAMAPDQFSAYWKKALLAYSGSGLVMALCLVAVACTMFPQTRAEFAWLIALSEVAAYPFVSASAYAFAAHERIGWSAALPALGGALRLVALLAYLALGAGDGLGSYLWFHLASSMLAAMLSVLAVRMVLRPRRVSTGLSWSDLRESLPFSAVWFTGIAMTSWDKALTLRLGGAEASGLYAAAYRFASLVALPMDSLVMAMSPRMFRHGGLGGSDQGLMRYSLIAILGFGVIAAAMVWWMAPLLPWMLGAQFGSSVDVVRGIGLMIPFYGLRQLGGHVLVTYGRRGARIAIDAFALALMTSLALWLIPSRGVMGAVTVIVCTEAFLAMVTWSLALPTLRRAASRDVAVSPQS</sequence>
<evidence type="ECO:0000256" key="3">
    <source>
        <dbReference type="ARBA" id="ARBA00022989"/>
    </source>
</evidence>
<dbReference type="InterPro" id="IPR002797">
    <property type="entry name" value="Polysacc_synth"/>
</dbReference>
<evidence type="ECO:0000256" key="4">
    <source>
        <dbReference type="ARBA" id="ARBA00023136"/>
    </source>
</evidence>
<gene>
    <name evidence="6" type="ORF">QLQ15_07870</name>
</gene>
<dbReference type="InterPro" id="IPR052556">
    <property type="entry name" value="PolySynth_Transporter"/>
</dbReference>
<dbReference type="PANTHER" id="PTHR43424">
    <property type="entry name" value="LOCUS PUTATIVE PROTEIN 1-RELATED"/>
    <property type="match status" value="1"/>
</dbReference>
<comment type="caution">
    <text evidence="6">The sequence shown here is derived from an EMBL/GenBank/DDBJ whole genome shotgun (WGS) entry which is preliminary data.</text>
</comment>
<keyword evidence="7" id="KW-1185">Reference proteome</keyword>
<dbReference type="PANTHER" id="PTHR43424:SF1">
    <property type="entry name" value="LOCUS PUTATIVE PROTEIN 1-RELATED"/>
    <property type="match status" value="1"/>
</dbReference>
<dbReference type="EMBL" id="JASGBI010000001">
    <property type="protein sequence ID" value="MDI9238830.1"/>
    <property type="molecule type" value="Genomic_DNA"/>
</dbReference>
<organism evidence="6 7">
    <name type="scientific">Lysobacter stagni</name>
    <dbReference type="NCBI Taxonomy" id="3045172"/>
    <lineage>
        <taxon>Bacteria</taxon>
        <taxon>Pseudomonadati</taxon>
        <taxon>Pseudomonadota</taxon>
        <taxon>Gammaproteobacteria</taxon>
        <taxon>Lysobacterales</taxon>
        <taxon>Lysobacteraceae</taxon>
        <taxon>Lysobacter</taxon>
    </lineage>
</organism>
<reference evidence="6 7" key="1">
    <citation type="submission" date="2023-05" db="EMBL/GenBank/DDBJ databases">
        <title>Lysobacter sp. strain LF1 Genome sequencing and assembly.</title>
        <authorList>
            <person name="Jung Y."/>
        </authorList>
    </citation>
    <scope>NUCLEOTIDE SEQUENCE [LARGE SCALE GENOMIC DNA]</scope>
    <source>
        <strain evidence="6 7">LF1</strain>
    </source>
</reference>
<evidence type="ECO:0000256" key="1">
    <source>
        <dbReference type="ARBA" id="ARBA00004141"/>
    </source>
</evidence>
<feature type="transmembrane region" description="Helical" evidence="5">
    <location>
        <begin position="161"/>
        <end position="182"/>
    </location>
</feature>
<feature type="transmembrane region" description="Helical" evidence="5">
    <location>
        <begin position="394"/>
        <end position="415"/>
    </location>
</feature>
<feature type="transmembrane region" description="Helical" evidence="5">
    <location>
        <begin position="20"/>
        <end position="44"/>
    </location>
</feature>
<feature type="transmembrane region" description="Helical" evidence="5">
    <location>
        <begin position="99"/>
        <end position="121"/>
    </location>
</feature>
<feature type="transmembrane region" description="Helical" evidence="5">
    <location>
        <begin position="342"/>
        <end position="363"/>
    </location>
</feature>
<keyword evidence="3 5" id="KW-1133">Transmembrane helix</keyword>
<feature type="transmembrane region" description="Helical" evidence="5">
    <location>
        <begin position="127"/>
        <end position="149"/>
    </location>
</feature>
<feature type="transmembrane region" description="Helical" evidence="5">
    <location>
        <begin position="302"/>
        <end position="322"/>
    </location>
</feature>
<accession>A0ABT6XFB3</accession>
<feature type="transmembrane region" description="Helical" evidence="5">
    <location>
        <begin position="56"/>
        <end position="79"/>
    </location>
</feature>
<evidence type="ECO:0000313" key="6">
    <source>
        <dbReference type="EMBL" id="MDI9238830.1"/>
    </source>
</evidence>
<dbReference type="RefSeq" id="WP_283212269.1">
    <property type="nucleotide sequence ID" value="NZ_JASGBI010000001.1"/>
</dbReference>
<keyword evidence="2 5" id="KW-0812">Transmembrane</keyword>
<dbReference type="Pfam" id="PF01943">
    <property type="entry name" value="Polysacc_synt"/>
    <property type="match status" value="1"/>
</dbReference>
<feature type="transmembrane region" description="Helical" evidence="5">
    <location>
        <begin position="188"/>
        <end position="207"/>
    </location>
</feature>
<protein>
    <submittedName>
        <fullName evidence="6">Lipopolysaccharide biosynthesis protein</fullName>
    </submittedName>
</protein>
<keyword evidence="4 5" id="KW-0472">Membrane</keyword>
<dbReference type="Proteomes" id="UP001321580">
    <property type="component" value="Unassembled WGS sequence"/>
</dbReference>
<evidence type="ECO:0000313" key="7">
    <source>
        <dbReference type="Proteomes" id="UP001321580"/>
    </source>
</evidence>
<evidence type="ECO:0000256" key="2">
    <source>
        <dbReference type="ARBA" id="ARBA00022692"/>
    </source>
</evidence>
<feature type="transmembrane region" description="Helical" evidence="5">
    <location>
        <begin position="370"/>
        <end position="388"/>
    </location>
</feature>